<dbReference type="CDD" id="cd08501">
    <property type="entry name" value="PBP2_Lpqw"/>
    <property type="match status" value="1"/>
</dbReference>
<evidence type="ECO:0000313" key="3">
    <source>
        <dbReference type="EMBL" id="SQG51092.1"/>
    </source>
</evidence>
<dbReference type="Pfam" id="PF00496">
    <property type="entry name" value="SBP_bac_5"/>
    <property type="match status" value="1"/>
</dbReference>
<evidence type="ECO:0000259" key="2">
    <source>
        <dbReference type="Pfam" id="PF00496"/>
    </source>
</evidence>
<organism evidence="3 4">
    <name type="scientific">Corynebacterium ulcerans</name>
    <dbReference type="NCBI Taxonomy" id="65058"/>
    <lineage>
        <taxon>Bacteria</taxon>
        <taxon>Bacillati</taxon>
        <taxon>Actinomycetota</taxon>
        <taxon>Actinomycetes</taxon>
        <taxon>Mycobacteriales</taxon>
        <taxon>Corynebacteriaceae</taxon>
        <taxon>Corynebacterium</taxon>
    </lineage>
</organism>
<dbReference type="EMBL" id="LS483400">
    <property type="protein sequence ID" value="SQG51092.1"/>
    <property type="molecule type" value="Genomic_DNA"/>
</dbReference>
<dbReference type="InterPro" id="IPR039424">
    <property type="entry name" value="SBP_5"/>
</dbReference>
<feature type="region of interest" description="Disordered" evidence="1">
    <location>
        <begin position="45"/>
        <end position="80"/>
    </location>
</feature>
<feature type="domain" description="Solute-binding protein family 5" evidence="2">
    <location>
        <begin position="141"/>
        <end position="334"/>
    </location>
</feature>
<accession>A0ABD7MSX5</accession>
<name>A0ABD7MSX5_CORUL</name>
<dbReference type="SUPFAM" id="SSF53850">
    <property type="entry name" value="Periplasmic binding protein-like II"/>
    <property type="match status" value="1"/>
</dbReference>
<dbReference type="AlphaFoldDB" id="A0ABD7MSX5"/>
<dbReference type="Gene3D" id="3.10.105.10">
    <property type="entry name" value="Dipeptide-binding Protein, Domain 3"/>
    <property type="match status" value="1"/>
</dbReference>
<protein>
    <submittedName>
        <fullName evidence="3">Monoacyl phosphatidylinositol tetramannoside-binding protein LpqW</fullName>
    </submittedName>
</protein>
<dbReference type="Proteomes" id="UP000248741">
    <property type="component" value="Chromosome 1"/>
</dbReference>
<sequence>MPPSVAVPVHVRKHATSKIARMMNKHRVFLATISAAVLVSCSANPGPAPVEKEPESPPVSSAASSTSAAPKPEKKTKKSVSIGIDPITGGLNPHVLSDDSVFVRALATLVLPSAFLGGEINADLLTSAQEIAPPTSTSAVQTVRYTIRSEAQWSDGTPITVSDFQYLWEAKSTNPGVLGASKYRAIAGIRSSNGGRTVDVDFSAKVADWRDLFSALLPSHLLRDSDASFTSVMAHSIPASGWKYSLASVDKQRGILTLNRNDRFWGKNPAKNETITFSEVRDVTQGAEMLRTGQIHYLDITPTEVAREAFELMPNTQVRTQESPLTLQLIANLNLSEAQRAELRSLVDRRLIAKLAMGRSSDLVVASESYEPHAELLASLGRDVRIGVDPADPHAENAARALVDLLARHGVGAKLVTTDTASLLGTKLIDGSVDAIMTWNSANNLDRYQCSRPKPATNFTNWCNKQTDVEISEVLAGVRTPEDFNAIASNIETSQHFTTEITKDLRLQVRGSGIVGPDPQLDQWPEDLAALATWTPKED</sequence>
<evidence type="ECO:0000313" key="4">
    <source>
        <dbReference type="Proteomes" id="UP000248741"/>
    </source>
</evidence>
<proteinExistence type="predicted"/>
<evidence type="ECO:0000256" key="1">
    <source>
        <dbReference type="SAM" id="MobiDB-lite"/>
    </source>
</evidence>
<dbReference type="Gene3D" id="3.40.190.10">
    <property type="entry name" value="Periplasmic binding protein-like II"/>
    <property type="match status" value="1"/>
</dbReference>
<gene>
    <name evidence="3" type="primary">lpqW</name>
    <name evidence="3" type="ORF">NCTC7908_01044</name>
</gene>
<dbReference type="PANTHER" id="PTHR30290">
    <property type="entry name" value="PERIPLASMIC BINDING COMPONENT OF ABC TRANSPORTER"/>
    <property type="match status" value="1"/>
</dbReference>
<dbReference type="Gene3D" id="3.90.76.10">
    <property type="entry name" value="Dipeptide-binding Protein, Domain 1"/>
    <property type="match status" value="1"/>
</dbReference>
<dbReference type="InterPro" id="IPR000914">
    <property type="entry name" value="SBP_5_dom"/>
</dbReference>
<feature type="compositionally biased region" description="Low complexity" evidence="1">
    <location>
        <begin position="58"/>
        <end position="70"/>
    </location>
</feature>
<reference evidence="3 4" key="1">
    <citation type="submission" date="2018-06" db="EMBL/GenBank/DDBJ databases">
        <authorList>
            <consortium name="Pathogen Informatics"/>
            <person name="Doyle S."/>
        </authorList>
    </citation>
    <scope>NUCLEOTIDE SEQUENCE [LARGE SCALE GENOMIC DNA]</scope>
    <source>
        <strain evidence="3 4">NCTC7908</strain>
    </source>
</reference>
<dbReference type="PANTHER" id="PTHR30290:SF65">
    <property type="entry name" value="MONOACYL PHOSPHATIDYLINOSITOL TETRAMANNOSIDE-BINDING PROTEIN LPQW-RELATED"/>
    <property type="match status" value="1"/>
</dbReference>